<evidence type="ECO:0000313" key="6">
    <source>
        <dbReference type="EMBL" id="MDT0688362.1"/>
    </source>
</evidence>
<dbReference type="EMBL" id="JAVRHM010000001">
    <property type="protein sequence ID" value="MDT0688362.1"/>
    <property type="molecule type" value="Genomic_DNA"/>
</dbReference>
<feature type="domain" description="PPIase FKBP-type" evidence="5">
    <location>
        <begin position="90"/>
        <end position="177"/>
    </location>
</feature>
<reference evidence="6 7" key="1">
    <citation type="submission" date="2023-09" db="EMBL/GenBank/DDBJ databases">
        <authorList>
            <person name="Rey-Velasco X."/>
        </authorList>
    </citation>
    <scope>NUCLEOTIDE SEQUENCE [LARGE SCALE GENOMIC DNA]</scope>
    <source>
        <strain evidence="6 7">F188</strain>
    </source>
</reference>
<dbReference type="InterPro" id="IPR001179">
    <property type="entry name" value="PPIase_FKBP_dom"/>
</dbReference>
<evidence type="ECO:0000256" key="1">
    <source>
        <dbReference type="ARBA" id="ARBA00000971"/>
    </source>
</evidence>
<dbReference type="PROSITE" id="PS51257">
    <property type="entry name" value="PROKAR_LIPOPROTEIN"/>
    <property type="match status" value="1"/>
</dbReference>
<comment type="caution">
    <text evidence="6">The sequence shown here is derived from an EMBL/GenBank/DDBJ whole genome shotgun (WGS) entry which is preliminary data.</text>
</comment>
<dbReference type="PROSITE" id="PS50059">
    <property type="entry name" value="FKBP_PPIASE"/>
    <property type="match status" value="1"/>
</dbReference>
<dbReference type="Proteomes" id="UP001261624">
    <property type="component" value="Unassembled WGS sequence"/>
</dbReference>
<accession>A0ABU3DZ69</accession>
<dbReference type="Pfam" id="PF00254">
    <property type="entry name" value="FKBP_C"/>
    <property type="match status" value="1"/>
</dbReference>
<name>A0ABU3DZ69_9FLAO</name>
<keyword evidence="7" id="KW-1185">Reference proteome</keyword>
<dbReference type="InterPro" id="IPR019869">
    <property type="entry name" value="Motility-assoc_PPIase_GldI"/>
</dbReference>
<dbReference type="Gene3D" id="3.10.50.40">
    <property type="match status" value="1"/>
</dbReference>
<protein>
    <recommendedName>
        <fullName evidence="4">Peptidyl-prolyl cis-trans isomerase</fullName>
        <ecNumber evidence="4">5.2.1.8</ecNumber>
    </recommendedName>
</protein>
<evidence type="ECO:0000256" key="3">
    <source>
        <dbReference type="PROSITE-ProRule" id="PRU00277"/>
    </source>
</evidence>
<evidence type="ECO:0000256" key="4">
    <source>
        <dbReference type="RuleBase" id="RU003915"/>
    </source>
</evidence>
<evidence type="ECO:0000256" key="2">
    <source>
        <dbReference type="ARBA" id="ARBA00023110"/>
    </source>
</evidence>
<gene>
    <name evidence="6" type="primary">gldI</name>
    <name evidence="6" type="ORF">RM549_01090</name>
</gene>
<dbReference type="EC" id="5.2.1.8" evidence="4"/>
<organism evidence="6 7">
    <name type="scientific">Autumnicola patrickiae</name>
    <dbReference type="NCBI Taxonomy" id="3075591"/>
    <lineage>
        <taxon>Bacteria</taxon>
        <taxon>Pseudomonadati</taxon>
        <taxon>Bacteroidota</taxon>
        <taxon>Flavobacteriia</taxon>
        <taxon>Flavobacteriales</taxon>
        <taxon>Flavobacteriaceae</taxon>
        <taxon>Autumnicola</taxon>
    </lineage>
</organism>
<proteinExistence type="inferred from homology"/>
<dbReference type="NCBIfam" id="TIGR03516">
    <property type="entry name" value="ppisom_GldI"/>
    <property type="match status" value="1"/>
</dbReference>
<sequence length="184" mass="20924">MKLKLLILLALAVASCKSPEARYPVTQKSGSYIDESAQRNRDLLTQEEEKIQRIIEQDSTQNYIASRGNFWYYYNQKSTDSVNTTTPDFGDIVVFDYSISTLDGEPIYAEGEKPTREYAIDQEKLFTGLREGLKLMKEGETVTFLFPSYQAFGYYGDKGKIGTNVPLKTKVTLHSIKTENETNN</sequence>
<dbReference type="SUPFAM" id="SSF54534">
    <property type="entry name" value="FKBP-like"/>
    <property type="match status" value="1"/>
</dbReference>
<comment type="catalytic activity">
    <reaction evidence="1 3 4">
        <text>[protein]-peptidylproline (omega=180) = [protein]-peptidylproline (omega=0)</text>
        <dbReference type="Rhea" id="RHEA:16237"/>
        <dbReference type="Rhea" id="RHEA-COMP:10747"/>
        <dbReference type="Rhea" id="RHEA-COMP:10748"/>
        <dbReference type="ChEBI" id="CHEBI:83833"/>
        <dbReference type="ChEBI" id="CHEBI:83834"/>
        <dbReference type="EC" id="5.2.1.8"/>
    </reaction>
</comment>
<dbReference type="InterPro" id="IPR046357">
    <property type="entry name" value="PPIase_dom_sf"/>
</dbReference>
<keyword evidence="3 4" id="KW-0413">Isomerase</keyword>
<evidence type="ECO:0000313" key="7">
    <source>
        <dbReference type="Proteomes" id="UP001261624"/>
    </source>
</evidence>
<evidence type="ECO:0000259" key="5">
    <source>
        <dbReference type="PROSITE" id="PS50059"/>
    </source>
</evidence>
<keyword evidence="2 3" id="KW-0697">Rotamase</keyword>
<dbReference type="RefSeq" id="WP_311679826.1">
    <property type="nucleotide sequence ID" value="NZ_JAVRHM010000001.1"/>
</dbReference>
<comment type="similarity">
    <text evidence="4">Belongs to the FKBP-type PPIase family.</text>
</comment>